<evidence type="ECO:0000259" key="9">
    <source>
        <dbReference type="Pfam" id="PF04535"/>
    </source>
</evidence>
<evidence type="ECO:0000256" key="4">
    <source>
        <dbReference type="ARBA" id="ARBA00022475"/>
    </source>
</evidence>
<feature type="transmembrane region" description="Helical" evidence="8">
    <location>
        <begin position="72"/>
        <end position="99"/>
    </location>
</feature>
<dbReference type="OrthoDB" id="1898688at2759"/>
<evidence type="ECO:0000256" key="2">
    <source>
        <dbReference type="ARBA" id="ARBA00007651"/>
    </source>
</evidence>
<dbReference type="AlphaFoldDB" id="A0A6J1IXZ0"/>
<feature type="transmembrane region" description="Helical" evidence="8">
    <location>
        <begin position="108"/>
        <end position="141"/>
    </location>
</feature>
<proteinExistence type="inferred from homology"/>
<dbReference type="InterPro" id="IPR006459">
    <property type="entry name" value="CASP/CASPL"/>
</dbReference>
<evidence type="ECO:0000256" key="5">
    <source>
        <dbReference type="ARBA" id="ARBA00022692"/>
    </source>
</evidence>
<evidence type="ECO:0000313" key="10">
    <source>
        <dbReference type="Proteomes" id="UP000504608"/>
    </source>
</evidence>
<keyword evidence="6 8" id="KW-1133">Transmembrane helix</keyword>
<sequence length="191" mass="20935">MEVGRRSRVRMEDERKEEKKMGSKIEMVFRVLGFVLSFVAAIVVGLDEQTTVLPLTLSPDLPPLDFTLTAKWYYLSTLGYLLATNIIACSYCFISLFFLLKDTSNDNILVLLVIILDTVMVALLFSSSGAAAAVGVIAYLGNSHVQWNKVCDIYGRFCIQVAASTVLSLAGAVVFMLLVVLATVGLQKRPS</sequence>
<dbReference type="GO" id="GO:0005886">
    <property type="term" value="C:plasma membrane"/>
    <property type="evidence" value="ECO:0007669"/>
    <property type="project" value="UniProtKB-SubCell"/>
</dbReference>
<gene>
    <name evidence="11" type="primary">LOC111479476</name>
</gene>
<evidence type="ECO:0000256" key="3">
    <source>
        <dbReference type="ARBA" id="ARBA00011489"/>
    </source>
</evidence>
<feature type="domain" description="Casparian strip membrane protein" evidence="9">
    <location>
        <begin position="21"/>
        <end position="173"/>
    </location>
</feature>
<feature type="transmembrane region" description="Helical" evidence="8">
    <location>
        <begin position="27"/>
        <end position="46"/>
    </location>
</feature>
<feature type="transmembrane region" description="Helical" evidence="8">
    <location>
        <begin position="161"/>
        <end position="186"/>
    </location>
</feature>
<evidence type="ECO:0000256" key="6">
    <source>
        <dbReference type="ARBA" id="ARBA00022989"/>
    </source>
</evidence>
<evidence type="ECO:0000256" key="1">
    <source>
        <dbReference type="ARBA" id="ARBA00004651"/>
    </source>
</evidence>
<comment type="subcellular location">
    <subcellularLocation>
        <location evidence="1 8">Cell membrane</location>
        <topology evidence="1 8">Multi-pass membrane protein</topology>
    </subcellularLocation>
</comment>
<dbReference type="RefSeq" id="XP_022979934.1">
    <property type="nucleotide sequence ID" value="XM_023124166.1"/>
</dbReference>
<name>A0A6J1IXZ0_CUCMA</name>
<dbReference type="InterPro" id="IPR006702">
    <property type="entry name" value="CASP_dom"/>
</dbReference>
<dbReference type="PANTHER" id="PTHR36488">
    <property type="entry name" value="CASP-LIKE PROTEIN 1U1"/>
    <property type="match status" value="1"/>
</dbReference>
<organism evidence="10 11">
    <name type="scientific">Cucurbita maxima</name>
    <name type="common">Pumpkin</name>
    <name type="synonym">Winter squash</name>
    <dbReference type="NCBI Taxonomy" id="3661"/>
    <lineage>
        <taxon>Eukaryota</taxon>
        <taxon>Viridiplantae</taxon>
        <taxon>Streptophyta</taxon>
        <taxon>Embryophyta</taxon>
        <taxon>Tracheophyta</taxon>
        <taxon>Spermatophyta</taxon>
        <taxon>Magnoliopsida</taxon>
        <taxon>eudicotyledons</taxon>
        <taxon>Gunneridae</taxon>
        <taxon>Pentapetalae</taxon>
        <taxon>rosids</taxon>
        <taxon>fabids</taxon>
        <taxon>Cucurbitales</taxon>
        <taxon>Cucurbitaceae</taxon>
        <taxon>Cucurbiteae</taxon>
        <taxon>Cucurbita</taxon>
    </lineage>
</organism>
<keyword evidence="5 8" id="KW-0812">Transmembrane</keyword>
<evidence type="ECO:0000256" key="8">
    <source>
        <dbReference type="RuleBase" id="RU361233"/>
    </source>
</evidence>
<evidence type="ECO:0000313" key="11">
    <source>
        <dbReference type="RefSeq" id="XP_022979934.1"/>
    </source>
</evidence>
<dbReference type="Pfam" id="PF04535">
    <property type="entry name" value="CASP_dom"/>
    <property type="match status" value="1"/>
</dbReference>
<accession>A0A6J1IXZ0</accession>
<dbReference type="InterPro" id="IPR044173">
    <property type="entry name" value="CASPL"/>
</dbReference>
<comment type="subunit">
    <text evidence="3 8">Homodimer and heterodimers.</text>
</comment>
<dbReference type="Proteomes" id="UP000504608">
    <property type="component" value="Unplaced"/>
</dbReference>
<protein>
    <recommendedName>
        <fullName evidence="8">CASP-like protein</fullName>
    </recommendedName>
</protein>
<dbReference type="KEGG" id="cmax:111479476"/>
<evidence type="ECO:0000256" key="7">
    <source>
        <dbReference type="ARBA" id="ARBA00023136"/>
    </source>
</evidence>
<dbReference type="PANTHER" id="PTHR36488:SF8">
    <property type="entry name" value="CASP-LIKE PROTEIN 1U1"/>
    <property type="match status" value="1"/>
</dbReference>
<dbReference type="NCBIfam" id="TIGR01569">
    <property type="entry name" value="A_tha_TIGR01569"/>
    <property type="match status" value="1"/>
</dbReference>
<keyword evidence="10" id="KW-1185">Reference proteome</keyword>
<keyword evidence="7 8" id="KW-0472">Membrane</keyword>
<comment type="similarity">
    <text evidence="2 8">Belongs to the Casparian strip membrane proteins (CASP) family.</text>
</comment>
<dbReference type="GeneID" id="111479476"/>
<keyword evidence="4 8" id="KW-1003">Cell membrane</keyword>
<reference evidence="11" key="1">
    <citation type="submission" date="2025-08" db="UniProtKB">
        <authorList>
            <consortium name="RefSeq"/>
        </authorList>
    </citation>
    <scope>IDENTIFICATION</scope>
    <source>
        <tissue evidence="11">Young leaves</tissue>
    </source>
</reference>